<dbReference type="SUPFAM" id="SSF56784">
    <property type="entry name" value="HAD-like"/>
    <property type="match status" value="1"/>
</dbReference>
<name>A0AAD9UNA1_9APIC</name>
<dbReference type="AlphaFoldDB" id="A0AAD9UNA1"/>
<dbReference type="Pfam" id="PF03031">
    <property type="entry name" value="NIF"/>
    <property type="match status" value="1"/>
</dbReference>
<dbReference type="InterPro" id="IPR036420">
    <property type="entry name" value="BRCT_dom_sf"/>
</dbReference>
<comment type="caution">
    <text evidence="8">The sequence shown here is derived from an EMBL/GenBank/DDBJ whole genome shotgun (WGS) entry which is preliminary data.</text>
</comment>
<comment type="catalytic activity">
    <reaction evidence="6">
        <text>O-phospho-L-threonyl-[protein] + H2O = L-threonyl-[protein] + phosphate</text>
        <dbReference type="Rhea" id="RHEA:47004"/>
        <dbReference type="Rhea" id="RHEA-COMP:11060"/>
        <dbReference type="Rhea" id="RHEA-COMP:11605"/>
        <dbReference type="ChEBI" id="CHEBI:15377"/>
        <dbReference type="ChEBI" id="CHEBI:30013"/>
        <dbReference type="ChEBI" id="CHEBI:43474"/>
        <dbReference type="ChEBI" id="CHEBI:61977"/>
        <dbReference type="EC" id="3.1.3.16"/>
    </reaction>
</comment>
<dbReference type="Gene3D" id="3.40.50.10190">
    <property type="entry name" value="BRCT domain"/>
    <property type="match status" value="1"/>
</dbReference>
<dbReference type="InterPro" id="IPR036412">
    <property type="entry name" value="HAD-like_sf"/>
</dbReference>
<reference evidence="8" key="1">
    <citation type="journal article" date="2023" name="Nat. Microbiol.">
        <title>Babesia duncani multi-omics identifies virulence factors and drug targets.</title>
        <authorList>
            <person name="Singh P."/>
            <person name="Lonardi S."/>
            <person name="Liang Q."/>
            <person name="Vydyam P."/>
            <person name="Khabirova E."/>
            <person name="Fang T."/>
            <person name="Gihaz S."/>
            <person name="Thekkiniath J."/>
            <person name="Munshi M."/>
            <person name="Abel S."/>
            <person name="Ciampossin L."/>
            <person name="Batugedara G."/>
            <person name="Gupta M."/>
            <person name="Lu X.M."/>
            <person name="Lenz T."/>
            <person name="Chakravarty S."/>
            <person name="Cornillot E."/>
            <person name="Hu Y."/>
            <person name="Ma W."/>
            <person name="Gonzalez L.M."/>
            <person name="Sanchez S."/>
            <person name="Estrada K."/>
            <person name="Sanchez-Flores A."/>
            <person name="Montero E."/>
            <person name="Harb O.S."/>
            <person name="Le Roch K.G."/>
            <person name="Mamoun C.B."/>
        </authorList>
    </citation>
    <scope>NUCLEOTIDE SEQUENCE</scope>
    <source>
        <strain evidence="8">WA1</strain>
    </source>
</reference>
<evidence type="ECO:0000313" key="8">
    <source>
        <dbReference type="EMBL" id="KAK2195848.1"/>
    </source>
</evidence>
<gene>
    <name evidence="8" type="ORF">BdWA1_002446</name>
</gene>
<dbReference type="EMBL" id="JALLKP010000003">
    <property type="protein sequence ID" value="KAK2195848.1"/>
    <property type="molecule type" value="Genomic_DNA"/>
</dbReference>
<dbReference type="SMART" id="SM00577">
    <property type="entry name" value="CPDc"/>
    <property type="match status" value="1"/>
</dbReference>
<keyword evidence="3" id="KW-0378">Hydrolase</keyword>
<protein>
    <recommendedName>
        <fullName evidence="2">protein-serine/threonine phosphatase</fullName>
        <ecNumber evidence="2">3.1.3.16</ecNumber>
    </recommendedName>
</protein>
<comment type="subcellular location">
    <subcellularLocation>
        <location evidence="1">Nucleus</location>
    </subcellularLocation>
</comment>
<dbReference type="Gene3D" id="3.40.50.1000">
    <property type="entry name" value="HAD superfamily/HAD-like"/>
    <property type="match status" value="1"/>
</dbReference>
<evidence type="ECO:0000256" key="5">
    <source>
        <dbReference type="ARBA" id="ARBA00047761"/>
    </source>
</evidence>
<keyword evidence="9" id="KW-1185">Reference proteome</keyword>
<dbReference type="PANTHER" id="PTHR23081:SF36">
    <property type="entry name" value="RNA POLYMERASE II SUBUNIT A C-TERMINAL DOMAIN PHOSPHATASE"/>
    <property type="match status" value="1"/>
</dbReference>
<evidence type="ECO:0000256" key="2">
    <source>
        <dbReference type="ARBA" id="ARBA00013081"/>
    </source>
</evidence>
<dbReference type="InterPro" id="IPR039189">
    <property type="entry name" value="Fcp1"/>
</dbReference>
<dbReference type="GO" id="GO:0008420">
    <property type="term" value="F:RNA polymerase II CTD heptapeptide repeat phosphatase activity"/>
    <property type="evidence" value="ECO:0007669"/>
    <property type="project" value="InterPro"/>
</dbReference>
<dbReference type="GeneID" id="94336744"/>
<accession>A0AAD9UNA1</accession>
<feature type="domain" description="FCP1 homology" evidence="7">
    <location>
        <begin position="179"/>
        <end position="380"/>
    </location>
</feature>
<evidence type="ECO:0000256" key="6">
    <source>
        <dbReference type="ARBA" id="ARBA00048336"/>
    </source>
</evidence>
<evidence type="ECO:0000256" key="1">
    <source>
        <dbReference type="ARBA" id="ARBA00004123"/>
    </source>
</evidence>
<dbReference type="InterPro" id="IPR023214">
    <property type="entry name" value="HAD_sf"/>
</dbReference>
<evidence type="ECO:0000313" key="9">
    <source>
        <dbReference type="Proteomes" id="UP001214638"/>
    </source>
</evidence>
<dbReference type="PROSITE" id="PS50969">
    <property type="entry name" value="FCP1"/>
    <property type="match status" value="1"/>
</dbReference>
<dbReference type="KEGG" id="bdw:94336744"/>
<evidence type="ECO:0000259" key="7">
    <source>
        <dbReference type="PROSITE" id="PS50969"/>
    </source>
</evidence>
<sequence length="623" mass="70561">MEQESSLVENSGDLEDWLGSELEEEFLFLTIPDDVKTPVKLQWVVNDNAHVVQGQLLAILSNVAQDSEKQTSSCCIKSPAVGKLLRLMDNFSIIDSAEVVVGKIEVIECAHEVIVHNLCVGCFKHIDNPTNNKRKGPVDQSIIQSDKRQRAGFISNDDGLLVDESLIKEMEYGEVLRLLKFKKLCLVLDLDNTLIHASPLKPPVDVDIEIMDLVNDQSILNMGAQYTSDDVKLLEIQKRLEHSILATTVANESTGKVCPSYFKLRPGIFNFMQEASKCCELYLFTMGTKSHAMSALAIIDPKGIYFGKRIFSRSDASANLKSLDCIFPNTKNLVLIMDDSEHAWTSIVHLIKVHPYFYFVDSSCIANRDPRALSRISASLQCPCIYSNFYWSNVQEQTVTTRDGFVLPKPIGTSKPYYNHLLVATTRPEGVVKTQDGKIDMIQAQDHDVQLQYMTKLIQEIHKSFFNQFDDLVSNECSNEDLNLQLVKGFIKNNSLPSTGYILESLRSQVLSGCCLYAHVPDFKNLLDLDNVNLLYHSDFGYWACRFGAKFTFTLNQDVTHVLYNNANSKLDNPQVKAVHIKWLEACIYTWTKMDETHFDPNVWKKPHRTFWELVPPIPKPVS</sequence>
<proteinExistence type="predicted"/>
<dbReference type="Proteomes" id="UP001214638">
    <property type="component" value="Unassembled WGS sequence"/>
</dbReference>
<evidence type="ECO:0000256" key="3">
    <source>
        <dbReference type="ARBA" id="ARBA00022801"/>
    </source>
</evidence>
<dbReference type="InterPro" id="IPR004274">
    <property type="entry name" value="FCP1_dom"/>
</dbReference>
<dbReference type="SUPFAM" id="SSF52113">
    <property type="entry name" value="BRCT domain"/>
    <property type="match status" value="1"/>
</dbReference>
<comment type="catalytic activity">
    <reaction evidence="5">
        <text>O-phospho-L-seryl-[protein] + H2O = L-seryl-[protein] + phosphate</text>
        <dbReference type="Rhea" id="RHEA:20629"/>
        <dbReference type="Rhea" id="RHEA-COMP:9863"/>
        <dbReference type="Rhea" id="RHEA-COMP:11604"/>
        <dbReference type="ChEBI" id="CHEBI:15377"/>
        <dbReference type="ChEBI" id="CHEBI:29999"/>
        <dbReference type="ChEBI" id="CHEBI:43474"/>
        <dbReference type="ChEBI" id="CHEBI:83421"/>
        <dbReference type="EC" id="3.1.3.16"/>
    </reaction>
</comment>
<dbReference type="RefSeq" id="XP_067802691.1">
    <property type="nucleotide sequence ID" value="XM_067947469.1"/>
</dbReference>
<dbReference type="GO" id="GO:0005634">
    <property type="term" value="C:nucleus"/>
    <property type="evidence" value="ECO:0007669"/>
    <property type="project" value="UniProtKB-SubCell"/>
</dbReference>
<dbReference type="EC" id="3.1.3.16" evidence="2"/>
<keyword evidence="4" id="KW-0539">Nucleus</keyword>
<dbReference type="PANTHER" id="PTHR23081">
    <property type="entry name" value="RNA POLYMERASE II CTD PHOSPHATASE"/>
    <property type="match status" value="1"/>
</dbReference>
<evidence type="ECO:0000256" key="4">
    <source>
        <dbReference type="ARBA" id="ARBA00023242"/>
    </source>
</evidence>
<organism evidence="8 9">
    <name type="scientific">Babesia duncani</name>
    <dbReference type="NCBI Taxonomy" id="323732"/>
    <lineage>
        <taxon>Eukaryota</taxon>
        <taxon>Sar</taxon>
        <taxon>Alveolata</taxon>
        <taxon>Apicomplexa</taxon>
        <taxon>Aconoidasida</taxon>
        <taxon>Piroplasmida</taxon>
        <taxon>Babesiidae</taxon>
        <taxon>Babesia</taxon>
    </lineage>
</organism>